<dbReference type="AlphaFoldDB" id="A0A8S3QC82"/>
<dbReference type="EMBL" id="CAJPWZ010000437">
    <property type="protein sequence ID" value="CAG2192705.1"/>
    <property type="molecule type" value="Genomic_DNA"/>
</dbReference>
<name>A0A8S3QC82_MYTED</name>
<gene>
    <name evidence="1" type="ORF">MEDL_7864</name>
</gene>
<sequence length="297" mass="33532">MIDADIKLIEDSKSHPCPVPNTSISIVPSSVICNTSSAISIACSLNEDSFRVWKKKLGAFSSGYICEPIVTRQLIQTNHSYVTLKVMFYSHEYPQKPTWYHNLNDELVEKDLVLSLINVDIEIQCYGKGIHEKGYQAALIINESAISKLTDFSCQLSNFFGKIESTFKASDIQENINSFEVQDSMLQLTTKYRPIRTTDIQKDSTSKVILTQHLFGRSQRNHDEEITDHVYDDIDSSGIEPISQEPYDEMITYSDSGSLSNDGMTSTMAITQQQSLYESMNDINKIEECELTNDSTV</sequence>
<keyword evidence="2" id="KW-1185">Reference proteome</keyword>
<dbReference type="Proteomes" id="UP000683360">
    <property type="component" value="Unassembled WGS sequence"/>
</dbReference>
<evidence type="ECO:0000313" key="1">
    <source>
        <dbReference type="EMBL" id="CAG2192705.1"/>
    </source>
</evidence>
<organism evidence="1 2">
    <name type="scientific">Mytilus edulis</name>
    <name type="common">Blue mussel</name>
    <dbReference type="NCBI Taxonomy" id="6550"/>
    <lineage>
        <taxon>Eukaryota</taxon>
        <taxon>Metazoa</taxon>
        <taxon>Spiralia</taxon>
        <taxon>Lophotrochozoa</taxon>
        <taxon>Mollusca</taxon>
        <taxon>Bivalvia</taxon>
        <taxon>Autobranchia</taxon>
        <taxon>Pteriomorphia</taxon>
        <taxon>Mytilida</taxon>
        <taxon>Mytiloidea</taxon>
        <taxon>Mytilidae</taxon>
        <taxon>Mytilinae</taxon>
        <taxon>Mytilus</taxon>
    </lineage>
</organism>
<accession>A0A8S3QC82</accession>
<evidence type="ECO:0000313" key="2">
    <source>
        <dbReference type="Proteomes" id="UP000683360"/>
    </source>
</evidence>
<protein>
    <submittedName>
        <fullName evidence="1">Uncharacterized protein</fullName>
    </submittedName>
</protein>
<comment type="caution">
    <text evidence="1">The sequence shown here is derived from an EMBL/GenBank/DDBJ whole genome shotgun (WGS) entry which is preliminary data.</text>
</comment>
<proteinExistence type="predicted"/>
<reference evidence="1" key="1">
    <citation type="submission" date="2021-03" db="EMBL/GenBank/DDBJ databases">
        <authorList>
            <person name="Bekaert M."/>
        </authorList>
    </citation>
    <scope>NUCLEOTIDE SEQUENCE</scope>
</reference>